<dbReference type="Gene3D" id="2.60.120.380">
    <property type="match status" value="1"/>
</dbReference>
<evidence type="ECO:0000256" key="2">
    <source>
        <dbReference type="ARBA" id="ARBA00004613"/>
    </source>
</evidence>
<dbReference type="InterPro" id="IPR001343">
    <property type="entry name" value="Hemolysn_Ca-bd"/>
</dbReference>
<dbReference type="AlphaFoldDB" id="A0A1H8DUR0"/>
<feature type="domain" description="Peptidase C-terminal archaeal/bacterial" evidence="5">
    <location>
        <begin position="136"/>
        <end position="207"/>
    </location>
</feature>
<dbReference type="OrthoDB" id="733404at2"/>
<evidence type="ECO:0000313" key="8">
    <source>
        <dbReference type="Proteomes" id="UP000198761"/>
    </source>
</evidence>
<reference evidence="7 8" key="1">
    <citation type="submission" date="2016-10" db="EMBL/GenBank/DDBJ databases">
        <authorList>
            <person name="de Groot N.N."/>
        </authorList>
    </citation>
    <scope>NUCLEOTIDE SEQUENCE [LARGE SCALE GENOMIC DNA]</scope>
    <source>
        <strain evidence="7 8">DSM 3857</strain>
    </source>
</reference>
<dbReference type="Pfam" id="PF08548">
    <property type="entry name" value="Peptidase_M10_C"/>
    <property type="match status" value="1"/>
</dbReference>
<dbReference type="GO" id="GO:0008237">
    <property type="term" value="F:metallopeptidase activity"/>
    <property type="evidence" value="ECO:0007669"/>
    <property type="project" value="InterPro"/>
</dbReference>
<dbReference type="PANTHER" id="PTHR38340:SF1">
    <property type="entry name" value="S-LAYER PROTEIN"/>
    <property type="match status" value="1"/>
</dbReference>
<dbReference type="PRINTS" id="PR00313">
    <property type="entry name" value="CABNDNGRPT"/>
</dbReference>
<dbReference type="CDD" id="cd04277">
    <property type="entry name" value="ZnMc_serralysin_like"/>
    <property type="match status" value="1"/>
</dbReference>
<dbReference type="SUPFAM" id="SSF51120">
    <property type="entry name" value="beta-Roll"/>
    <property type="match status" value="2"/>
</dbReference>
<dbReference type="PROSITE" id="PS00330">
    <property type="entry name" value="HEMOLYSIN_CALCIUM"/>
    <property type="match status" value="4"/>
</dbReference>
<dbReference type="Proteomes" id="UP000198761">
    <property type="component" value="Unassembled WGS sequence"/>
</dbReference>
<keyword evidence="3" id="KW-0964">Secreted</keyword>
<dbReference type="InterPro" id="IPR007280">
    <property type="entry name" value="Peptidase_C_arc/bac"/>
</dbReference>
<dbReference type="InterPro" id="IPR050557">
    <property type="entry name" value="RTX_toxin/Mannuronan_C5-epim"/>
</dbReference>
<comment type="subcellular location">
    <subcellularLocation>
        <location evidence="2">Secreted</location>
    </subcellularLocation>
</comment>
<dbReference type="EMBL" id="FOCE01000003">
    <property type="protein sequence ID" value="SEN10886.1"/>
    <property type="molecule type" value="Genomic_DNA"/>
</dbReference>
<name>A0A1H8DUR0_9RHOB</name>
<feature type="domain" description="Peptidase M10 serralysin C-terminal" evidence="6">
    <location>
        <begin position="352"/>
        <end position="509"/>
    </location>
</feature>
<dbReference type="SUPFAM" id="SSF55486">
    <property type="entry name" value="Metalloproteases ('zincins'), catalytic domain"/>
    <property type="match status" value="2"/>
</dbReference>
<dbReference type="GO" id="GO:0005615">
    <property type="term" value="C:extracellular space"/>
    <property type="evidence" value="ECO:0007669"/>
    <property type="project" value="InterPro"/>
</dbReference>
<keyword evidence="4" id="KW-0677">Repeat</keyword>
<proteinExistence type="predicted"/>
<evidence type="ECO:0000259" key="5">
    <source>
        <dbReference type="Pfam" id="PF04151"/>
    </source>
</evidence>
<evidence type="ECO:0000256" key="1">
    <source>
        <dbReference type="ARBA" id="ARBA00001913"/>
    </source>
</evidence>
<dbReference type="GO" id="GO:0005509">
    <property type="term" value="F:calcium ion binding"/>
    <property type="evidence" value="ECO:0007669"/>
    <property type="project" value="InterPro"/>
</dbReference>
<dbReference type="Gene3D" id="3.40.390.10">
    <property type="entry name" value="Collagenase (Catalytic Domain)"/>
    <property type="match status" value="1"/>
</dbReference>
<keyword evidence="8" id="KW-1185">Reference proteome</keyword>
<sequence>MCTLCSALRPDDLAAASDLHTGAGTGAALPVYSLGQIARQLTEGYWAYTGRDMRAFAVENGDTLTVDFGPLSQAERAIATAALQAWTDVTGITFTAYTGDDPTVIAETTDAATGTATTATLPVNGVFSGEIDSTGDADWIKVTLQKGQTYRILLESAEDADALADPLLALHDATGAVIATSDDRSRGDLNSFLSFTAAETGTYYLSAESATSGSGTYYMGLVTEAAHGADISFDNRDSGAYAYSDVAGTRILYSYVNIARNWDASDLSLNSYWLQTYIHEIGHALGLGHAGNYNTTASFPTDAHYANDSVTNSIMSYFFQGENPNIEADFGFLATVMPADILAIQDLYGSDVTTHAGDTTYGANSNVDGYLGAMFAQIFAEAPADPAVYQGENMVLTLYDTGGHDLLDLSPSRGPQVISLLAETFSSIGGYLSNLTIARGTVIEDVIAGAGADTVLGNAAANMLDGAAGSDWLIGGAGADTLAGGLGNDLLKGGAGRDTASFATATRGVIVDLALTTAQSTGAGQDRLTGVENLTGSAFNDGLGGNGAANVLDGVAGRDLLVGRGGNDWLLGGAGADTLSGGLGRDAFVFAAGADVVLDFTDDEDSLVFSTALFPGGTTTAEELLARAAVVSGDTVFTFAPGIRLILSGFTDIAALADDLLLI</sequence>
<dbReference type="Pfam" id="PF00353">
    <property type="entry name" value="HemolysinCabind"/>
    <property type="match status" value="2"/>
</dbReference>
<comment type="cofactor">
    <cofactor evidence="1">
        <name>Ca(2+)</name>
        <dbReference type="ChEBI" id="CHEBI:29108"/>
    </cofactor>
</comment>
<dbReference type="PANTHER" id="PTHR38340">
    <property type="entry name" value="S-LAYER PROTEIN"/>
    <property type="match status" value="1"/>
</dbReference>
<dbReference type="InterPro" id="IPR034033">
    <property type="entry name" value="Serralysin-like"/>
</dbReference>
<dbReference type="STRING" id="933059.SAMN04488103_103136"/>
<dbReference type="InterPro" id="IPR013858">
    <property type="entry name" value="Peptidase_M10B_C"/>
</dbReference>
<gene>
    <name evidence="7" type="ORF">SAMN04488103_103136</name>
</gene>
<evidence type="ECO:0000256" key="3">
    <source>
        <dbReference type="ARBA" id="ARBA00022525"/>
    </source>
</evidence>
<dbReference type="Pfam" id="PF04151">
    <property type="entry name" value="PPC"/>
    <property type="match status" value="1"/>
</dbReference>
<evidence type="ECO:0000259" key="6">
    <source>
        <dbReference type="Pfam" id="PF08548"/>
    </source>
</evidence>
<evidence type="ECO:0000256" key="4">
    <source>
        <dbReference type="ARBA" id="ARBA00022737"/>
    </source>
</evidence>
<organism evidence="7 8">
    <name type="scientific">Gemmobacter aquatilis</name>
    <dbReference type="NCBI Taxonomy" id="933059"/>
    <lineage>
        <taxon>Bacteria</taxon>
        <taxon>Pseudomonadati</taxon>
        <taxon>Pseudomonadota</taxon>
        <taxon>Alphaproteobacteria</taxon>
        <taxon>Rhodobacterales</taxon>
        <taxon>Paracoccaceae</taxon>
        <taxon>Gemmobacter</taxon>
    </lineage>
</organism>
<dbReference type="InterPro" id="IPR018511">
    <property type="entry name" value="Hemolysin-typ_Ca-bd_CS"/>
</dbReference>
<dbReference type="InterPro" id="IPR011049">
    <property type="entry name" value="Serralysin-like_metalloprot_C"/>
</dbReference>
<protein>
    <submittedName>
        <fullName evidence="7">Hemolysin-type calcium-binding repeat-containing protein</fullName>
    </submittedName>
</protein>
<accession>A0A1H8DUR0</accession>
<dbReference type="RefSeq" id="WP_091299569.1">
    <property type="nucleotide sequence ID" value="NZ_FOCE01000003.1"/>
</dbReference>
<dbReference type="InterPro" id="IPR024079">
    <property type="entry name" value="MetalloPept_cat_dom_sf"/>
</dbReference>
<dbReference type="Gene3D" id="2.150.10.10">
    <property type="entry name" value="Serralysin-like metalloprotease, C-terminal"/>
    <property type="match status" value="2"/>
</dbReference>
<evidence type="ECO:0000313" key="7">
    <source>
        <dbReference type="EMBL" id="SEN10886.1"/>
    </source>
</evidence>